<evidence type="ECO:0000313" key="5">
    <source>
        <dbReference type="EMBL" id="MCU7553163.1"/>
    </source>
</evidence>
<dbReference type="EMBL" id="JAOTJC010000002">
    <property type="protein sequence ID" value="MCU7553163.1"/>
    <property type="molecule type" value="Genomic_DNA"/>
</dbReference>
<reference evidence="6" key="1">
    <citation type="submission" date="2023-07" db="EMBL/GenBank/DDBJ databases">
        <title>Study on multiphase classification of strain Alteromonas salexigens isolated from the Yellow Sea.</title>
        <authorList>
            <person name="Sun L."/>
        </authorList>
    </citation>
    <scope>NUCLEOTIDE SEQUENCE [LARGE SCALE GENOMIC DNA]</scope>
    <source>
        <strain evidence="6">ASW11-19</strain>
    </source>
</reference>
<dbReference type="RefSeq" id="WP_262991855.1">
    <property type="nucleotide sequence ID" value="NZ_JAOTJC010000002.1"/>
</dbReference>
<evidence type="ECO:0000256" key="2">
    <source>
        <dbReference type="ARBA" id="ARBA00022729"/>
    </source>
</evidence>
<comment type="similarity">
    <text evidence="1">Belongs to the leucine-binding protein family.</text>
</comment>
<evidence type="ECO:0000256" key="3">
    <source>
        <dbReference type="SAM" id="SignalP"/>
    </source>
</evidence>
<feature type="signal peptide" evidence="3">
    <location>
        <begin position="1"/>
        <end position="27"/>
    </location>
</feature>
<sequence>MKTPLKYLLPIKLLLCCWLWMPQLAQAESANMYIGIDADLSAVAVEGGVAISRGVELAVAQINQEGGLLGKRVKVIQKDHRGNPARGIHNIRQLAETEGILAVVGGVHTPVALASLPVIHEKNLLYLGPWAAGTQVVDNGYVPNNVFRISVRDAEAGKVMVAHATERGFKRVALVLERTAWGRSNETSISQAAAAAGVTIDSVYWINWQQPEFGGASTLLESDVDAVMLVTNAPEGSVVINSLHQTGQPQKPIISHWGIAGGNFVENVGLKTLAEMDICVLQTFSFLRQRHPEALALLASYRRDYGDVEAQNIPAVTGLAHAYDLTLMLAEAVRQTGSTDTNALRTALEQISQFRGAVKRYASPFTASRHDALWAEDYFMASYSSQGRLLPRDAHH</sequence>
<dbReference type="Proteomes" id="UP001209257">
    <property type="component" value="Unassembled WGS sequence"/>
</dbReference>
<comment type="caution">
    <text evidence="5">The sequence shown here is derived from an EMBL/GenBank/DDBJ whole genome shotgun (WGS) entry which is preliminary data.</text>
</comment>
<feature type="domain" description="Leucine-binding protein" evidence="4">
    <location>
        <begin position="34"/>
        <end position="360"/>
    </location>
</feature>
<proteinExistence type="inferred from homology"/>
<dbReference type="SUPFAM" id="SSF53822">
    <property type="entry name" value="Periplasmic binding protein-like I"/>
    <property type="match status" value="1"/>
</dbReference>
<name>A0ABT2VK20_9ALTE</name>
<feature type="chain" id="PRO_5046703414" evidence="3">
    <location>
        <begin position="28"/>
        <end position="396"/>
    </location>
</feature>
<dbReference type="InterPro" id="IPR051010">
    <property type="entry name" value="BCAA_transport"/>
</dbReference>
<organism evidence="5 6">
    <name type="scientific">Alteromonas salexigens</name>
    <dbReference type="NCBI Taxonomy" id="2982530"/>
    <lineage>
        <taxon>Bacteria</taxon>
        <taxon>Pseudomonadati</taxon>
        <taxon>Pseudomonadota</taxon>
        <taxon>Gammaproteobacteria</taxon>
        <taxon>Alteromonadales</taxon>
        <taxon>Alteromonadaceae</taxon>
        <taxon>Alteromonas/Salinimonas group</taxon>
        <taxon>Alteromonas</taxon>
    </lineage>
</organism>
<dbReference type="PANTHER" id="PTHR30483:SF6">
    <property type="entry name" value="PERIPLASMIC BINDING PROTEIN OF ABC TRANSPORTER FOR NATURAL AMINO ACIDS"/>
    <property type="match status" value="1"/>
</dbReference>
<gene>
    <name evidence="5" type="ORF">OCL06_00970</name>
</gene>
<dbReference type="InterPro" id="IPR028081">
    <property type="entry name" value="Leu-bd"/>
</dbReference>
<keyword evidence="6" id="KW-1185">Reference proteome</keyword>
<dbReference type="CDD" id="cd19979">
    <property type="entry name" value="PBP1_ABC_ligand_binding-like"/>
    <property type="match status" value="1"/>
</dbReference>
<dbReference type="InterPro" id="IPR028082">
    <property type="entry name" value="Peripla_BP_I"/>
</dbReference>
<evidence type="ECO:0000256" key="1">
    <source>
        <dbReference type="ARBA" id="ARBA00010062"/>
    </source>
</evidence>
<keyword evidence="2 3" id="KW-0732">Signal</keyword>
<evidence type="ECO:0000259" key="4">
    <source>
        <dbReference type="Pfam" id="PF13458"/>
    </source>
</evidence>
<accession>A0ABT2VK20</accession>
<dbReference type="PANTHER" id="PTHR30483">
    <property type="entry name" value="LEUCINE-SPECIFIC-BINDING PROTEIN"/>
    <property type="match status" value="1"/>
</dbReference>
<dbReference type="Pfam" id="PF13458">
    <property type="entry name" value="Peripla_BP_6"/>
    <property type="match status" value="1"/>
</dbReference>
<protein>
    <submittedName>
        <fullName evidence="5">ABC transporter substrate-binding protein</fullName>
    </submittedName>
</protein>
<evidence type="ECO:0000313" key="6">
    <source>
        <dbReference type="Proteomes" id="UP001209257"/>
    </source>
</evidence>
<dbReference type="Gene3D" id="3.40.50.2300">
    <property type="match status" value="2"/>
</dbReference>